<dbReference type="GeneID" id="97229901"/>
<dbReference type="OrthoDB" id="2412875at2"/>
<dbReference type="Proteomes" id="UP000192288">
    <property type="component" value="Unassembled WGS sequence"/>
</dbReference>
<sequence length="85" mass="10090">MAKEQMHIDPEKFALRFIESFNFDFNAKELESMAKKELAAYLSAYFLVEKFNRIESENFDKNDTNNLSDLGFDELLEHVKDLNKY</sequence>
<dbReference type="EMBL" id="MPLS01000001">
    <property type="protein sequence ID" value="ORI98732.1"/>
    <property type="molecule type" value="Genomic_DNA"/>
</dbReference>
<dbReference type="eggNOG" id="ENOG5030CIY">
    <property type="taxonomic scope" value="Bacteria"/>
</dbReference>
<reference evidence="1 2" key="1">
    <citation type="journal article" date="2017" name="Front. Microbiol.">
        <title>Genomic Characterization of Dairy Associated Leuconostoc Species and Diversity of Leuconostocs in Undefined Mixed Mesophilic Starter Cultures.</title>
        <authorList>
            <person name="Frantzen C.A."/>
            <person name="Kot W."/>
            <person name="Pedersen T.B."/>
            <person name="Ardo Y.M."/>
            <person name="Broadbent J.R."/>
            <person name="Neve H."/>
            <person name="Hansen L.H."/>
            <person name="Dal Bello F."/>
            <person name="Ostlie H.M."/>
            <person name="Kleppen H.P."/>
            <person name="Vogensen F.K."/>
            <person name="Holo H."/>
        </authorList>
    </citation>
    <scope>NUCLEOTIDE SEQUENCE [LARGE SCALE GENOMIC DNA]</scope>
    <source>
        <strain evidence="1 2">LMGCF08</strain>
    </source>
</reference>
<accession>A0A1X0VG61</accession>
<name>A0A1X0VG61_LEUPS</name>
<protein>
    <submittedName>
        <fullName evidence="1">Uncharacterized protein</fullName>
    </submittedName>
</protein>
<organism evidence="1 2">
    <name type="scientific">Leuconostoc pseudomesenteroides</name>
    <dbReference type="NCBI Taxonomy" id="33968"/>
    <lineage>
        <taxon>Bacteria</taxon>
        <taxon>Bacillati</taxon>
        <taxon>Bacillota</taxon>
        <taxon>Bacilli</taxon>
        <taxon>Lactobacillales</taxon>
        <taxon>Lactobacillaceae</taxon>
        <taxon>Leuconostoc</taxon>
    </lineage>
</organism>
<gene>
    <name evidence="1" type="ORF">BMR96_00315</name>
</gene>
<evidence type="ECO:0000313" key="1">
    <source>
        <dbReference type="EMBL" id="ORI98732.1"/>
    </source>
</evidence>
<dbReference type="RefSeq" id="WP_036067214.1">
    <property type="nucleotide sequence ID" value="NZ_BMBQ01000002.1"/>
</dbReference>
<proteinExistence type="predicted"/>
<dbReference type="STRING" id="33968.BMS77_03010"/>
<dbReference type="AlphaFoldDB" id="A0A1X0VG61"/>
<evidence type="ECO:0000313" key="2">
    <source>
        <dbReference type="Proteomes" id="UP000192288"/>
    </source>
</evidence>
<comment type="caution">
    <text evidence="1">The sequence shown here is derived from an EMBL/GenBank/DDBJ whole genome shotgun (WGS) entry which is preliminary data.</text>
</comment>